<organism evidence="1 2">
    <name type="scientific">Pisolithus microcarpus 441</name>
    <dbReference type="NCBI Taxonomy" id="765257"/>
    <lineage>
        <taxon>Eukaryota</taxon>
        <taxon>Fungi</taxon>
        <taxon>Dikarya</taxon>
        <taxon>Basidiomycota</taxon>
        <taxon>Agaricomycotina</taxon>
        <taxon>Agaricomycetes</taxon>
        <taxon>Agaricomycetidae</taxon>
        <taxon>Boletales</taxon>
        <taxon>Sclerodermatineae</taxon>
        <taxon>Pisolithaceae</taxon>
        <taxon>Pisolithus</taxon>
    </lineage>
</organism>
<reference evidence="2" key="2">
    <citation type="submission" date="2015-01" db="EMBL/GenBank/DDBJ databases">
        <title>Evolutionary Origins and Diversification of the Mycorrhizal Mutualists.</title>
        <authorList>
            <consortium name="DOE Joint Genome Institute"/>
            <consortium name="Mycorrhizal Genomics Consortium"/>
            <person name="Kohler A."/>
            <person name="Kuo A."/>
            <person name="Nagy L.G."/>
            <person name="Floudas D."/>
            <person name="Copeland A."/>
            <person name="Barry K.W."/>
            <person name="Cichocki N."/>
            <person name="Veneault-Fourrey C."/>
            <person name="LaButti K."/>
            <person name="Lindquist E.A."/>
            <person name="Lipzen A."/>
            <person name="Lundell T."/>
            <person name="Morin E."/>
            <person name="Murat C."/>
            <person name="Riley R."/>
            <person name="Ohm R."/>
            <person name="Sun H."/>
            <person name="Tunlid A."/>
            <person name="Henrissat B."/>
            <person name="Grigoriev I.V."/>
            <person name="Hibbett D.S."/>
            <person name="Martin F."/>
        </authorList>
    </citation>
    <scope>NUCLEOTIDE SEQUENCE [LARGE SCALE GENOMIC DNA]</scope>
    <source>
        <strain evidence="2">441</strain>
    </source>
</reference>
<protein>
    <submittedName>
        <fullName evidence="1">Uncharacterized protein</fullName>
    </submittedName>
</protein>
<dbReference type="AlphaFoldDB" id="A0A0D0A2J9"/>
<dbReference type="EMBL" id="KN833692">
    <property type="protein sequence ID" value="KIK28672.1"/>
    <property type="molecule type" value="Genomic_DNA"/>
</dbReference>
<dbReference type="HOGENOM" id="CLU_2997379_0_0_1"/>
<gene>
    <name evidence="1" type="ORF">PISMIDRAFT_673759</name>
</gene>
<reference evidence="1 2" key="1">
    <citation type="submission" date="2014-04" db="EMBL/GenBank/DDBJ databases">
        <authorList>
            <consortium name="DOE Joint Genome Institute"/>
            <person name="Kuo A."/>
            <person name="Kohler A."/>
            <person name="Costa M.D."/>
            <person name="Nagy L.G."/>
            <person name="Floudas D."/>
            <person name="Copeland A."/>
            <person name="Barry K.W."/>
            <person name="Cichocki N."/>
            <person name="Veneault-Fourrey C."/>
            <person name="LaButti K."/>
            <person name="Lindquist E.A."/>
            <person name="Lipzen A."/>
            <person name="Lundell T."/>
            <person name="Morin E."/>
            <person name="Murat C."/>
            <person name="Sun H."/>
            <person name="Tunlid A."/>
            <person name="Henrissat B."/>
            <person name="Grigoriev I.V."/>
            <person name="Hibbett D.S."/>
            <person name="Martin F."/>
            <person name="Nordberg H.P."/>
            <person name="Cantor M.N."/>
            <person name="Hua S.X."/>
        </authorList>
    </citation>
    <scope>NUCLEOTIDE SEQUENCE [LARGE SCALE GENOMIC DNA]</scope>
    <source>
        <strain evidence="1 2">441</strain>
    </source>
</reference>
<accession>A0A0D0A2J9</accession>
<keyword evidence="2" id="KW-1185">Reference proteome</keyword>
<evidence type="ECO:0000313" key="2">
    <source>
        <dbReference type="Proteomes" id="UP000054018"/>
    </source>
</evidence>
<name>A0A0D0A2J9_9AGAM</name>
<proteinExistence type="predicted"/>
<sequence length="57" mass="6626">MGHNFLRFICDLPTILHETATPQLLFSNRSPRDGAGETRTQQRNRMACVMTKYRSTR</sequence>
<evidence type="ECO:0000313" key="1">
    <source>
        <dbReference type="EMBL" id="KIK28672.1"/>
    </source>
</evidence>
<dbReference type="Proteomes" id="UP000054018">
    <property type="component" value="Unassembled WGS sequence"/>
</dbReference>